<dbReference type="EMBL" id="QXCT01000001">
    <property type="protein sequence ID" value="MDW9251150.1"/>
    <property type="molecule type" value="Genomic_DNA"/>
</dbReference>
<gene>
    <name evidence="1" type="ORF">C7S16_4816</name>
</gene>
<organism evidence="1 2">
    <name type="scientific">Burkholderia thailandensis</name>
    <dbReference type="NCBI Taxonomy" id="57975"/>
    <lineage>
        <taxon>Bacteria</taxon>
        <taxon>Pseudomonadati</taxon>
        <taxon>Pseudomonadota</taxon>
        <taxon>Betaproteobacteria</taxon>
        <taxon>Burkholderiales</taxon>
        <taxon>Burkholderiaceae</taxon>
        <taxon>Burkholderia</taxon>
        <taxon>pseudomallei group</taxon>
    </lineage>
</organism>
<name>A0AAW9CKU6_BURTH</name>
<reference evidence="1" key="1">
    <citation type="submission" date="2018-08" db="EMBL/GenBank/DDBJ databases">
        <title>Identification of Burkholderia cepacia strains that express a Burkholderia pseudomallei-like capsular polysaccharide.</title>
        <authorList>
            <person name="Burtnick M.N."/>
            <person name="Vongsouvath M."/>
            <person name="Newton P."/>
            <person name="Wuthiekanun V."/>
            <person name="Limmathurotsakul D."/>
            <person name="Brett P.J."/>
            <person name="Chantratita N."/>
            <person name="Dance D.A."/>
        </authorList>
    </citation>
    <scope>NUCLEOTIDE SEQUENCE</scope>
    <source>
        <strain evidence="1">SBXCC001</strain>
    </source>
</reference>
<dbReference type="AlphaFoldDB" id="A0AAW9CKU6"/>
<dbReference type="PROSITE" id="PS51257">
    <property type="entry name" value="PROKAR_LIPOPROTEIN"/>
    <property type="match status" value="1"/>
</dbReference>
<dbReference type="Proteomes" id="UP001272137">
    <property type="component" value="Unassembled WGS sequence"/>
</dbReference>
<sequence length="83" mass="8932">MCRRRAGAGRLNSAFETFAPVRAITGVLVAIACPGPSRRFRRASGFIARSLTKSHRCNIGESTIGTRQFTNIAASPARPPRSC</sequence>
<comment type="caution">
    <text evidence="1">The sequence shown here is derived from an EMBL/GenBank/DDBJ whole genome shotgun (WGS) entry which is preliminary data.</text>
</comment>
<evidence type="ECO:0000313" key="2">
    <source>
        <dbReference type="Proteomes" id="UP001272137"/>
    </source>
</evidence>
<accession>A0AAW9CKU6</accession>
<evidence type="ECO:0000313" key="1">
    <source>
        <dbReference type="EMBL" id="MDW9251150.1"/>
    </source>
</evidence>
<proteinExistence type="predicted"/>
<protein>
    <submittedName>
        <fullName evidence="1">Uncharacterized protein</fullName>
    </submittedName>
</protein>